<dbReference type="PANTHER" id="PTHR30572:SF4">
    <property type="entry name" value="ABC TRANSPORTER PERMEASE YTRF"/>
    <property type="match status" value="1"/>
</dbReference>
<evidence type="ECO:0000256" key="7">
    <source>
        <dbReference type="SAM" id="Phobius"/>
    </source>
</evidence>
<dbReference type="InterPro" id="IPR025857">
    <property type="entry name" value="MacB_PCD"/>
</dbReference>
<evidence type="ECO:0000259" key="9">
    <source>
        <dbReference type="Pfam" id="PF12704"/>
    </source>
</evidence>
<dbReference type="InterPro" id="IPR050250">
    <property type="entry name" value="Macrolide_Exporter_MacB"/>
</dbReference>
<name>A0A4Q1C708_9BACT</name>
<gene>
    <name evidence="10" type="ORF">ESB00_01380</name>
</gene>
<reference evidence="10 11" key="1">
    <citation type="submission" date="2019-01" db="EMBL/GenBank/DDBJ databases">
        <title>Lacunisphaera sp. strain TWA-58.</title>
        <authorList>
            <person name="Chen W.-M."/>
        </authorList>
    </citation>
    <scope>NUCLEOTIDE SEQUENCE [LARGE SCALE GENOMIC DNA]</scope>
    <source>
        <strain evidence="10 11">TWA-58</strain>
    </source>
</reference>
<accession>A0A4Q1C708</accession>
<keyword evidence="4 7" id="KW-1133">Transmembrane helix</keyword>
<keyword evidence="3 7" id="KW-0812">Transmembrane</keyword>
<feature type="transmembrane region" description="Helical" evidence="7">
    <location>
        <begin position="789"/>
        <end position="808"/>
    </location>
</feature>
<evidence type="ECO:0000313" key="11">
    <source>
        <dbReference type="Proteomes" id="UP000290218"/>
    </source>
</evidence>
<comment type="subcellular location">
    <subcellularLocation>
        <location evidence="1">Cell membrane</location>
        <topology evidence="1">Multi-pass membrane protein</topology>
    </subcellularLocation>
</comment>
<dbReference type="EMBL" id="SDHX01000001">
    <property type="protein sequence ID" value="RXK54580.1"/>
    <property type="molecule type" value="Genomic_DNA"/>
</dbReference>
<evidence type="ECO:0000256" key="5">
    <source>
        <dbReference type="ARBA" id="ARBA00023136"/>
    </source>
</evidence>
<dbReference type="GO" id="GO:0022857">
    <property type="term" value="F:transmembrane transporter activity"/>
    <property type="evidence" value="ECO:0007669"/>
    <property type="project" value="TreeGrafter"/>
</dbReference>
<evidence type="ECO:0000313" key="10">
    <source>
        <dbReference type="EMBL" id="RXK54580.1"/>
    </source>
</evidence>
<keyword evidence="2" id="KW-1003">Cell membrane</keyword>
<feature type="transmembrane region" description="Helical" evidence="7">
    <location>
        <begin position="349"/>
        <end position="372"/>
    </location>
</feature>
<feature type="domain" description="ABC3 transporter permease C-terminal" evidence="8">
    <location>
        <begin position="299"/>
        <end position="410"/>
    </location>
</feature>
<dbReference type="InterPro" id="IPR017800">
    <property type="entry name" value="ADOP"/>
</dbReference>
<keyword evidence="11" id="KW-1185">Reference proteome</keyword>
<dbReference type="NCBIfam" id="TIGR03434">
    <property type="entry name" value="ADOP"/>
    <property type="match status" value="1"/>
</dbReference>
<evidence type="ECO:0000256" key="6">
    <source>
        <dbReference type="ARBA" id="ARBA00038076"/>
    </source>
</evidence>
<proteinExistence type="inferred from homology"/>
<feature type="transmembrane region" description="Helical" evidence="7">
    <location>
        <begin position="699"/>
        <end position="722"/>
    </location>
</feature>
<dbReference type="Pfam" id="PF12704">
    <property type="entry name" value="MacB_PCD"/>
    <property type="match status" value="2"/>
</dbReference>
<feature type="domain" description="ABC3 transporter permease C-terminal" evidence="8">
    <location>
        <begin position="705"/>
        <end position="818"/>
    </location>
</feature>
<feature type="transmembrane region" description="Helical" evidence="7">
    <location>
        <begin position="432"/>
        <end position="456"/>
    </location>
</feature>
<organism evidence="10 11">
    <name type="scientific">Oleiharenicola lentus</name>
    <dbReference type="NCBI Taxonomy" id="2508720"/>
    <lineage>
        <taxon>Bacteria</taxon>
        <taxon>Pseudomonadati</taxon>
        <taxon>Verrucomicrobiota</taxon>
        <taxon>Opitutia</taxon>
        <taxon>Opitutales</taxon>
        <taxon>Opitutaceae</taxon>
        <taxon>Oleiharenicola</taxon>
    </lineage>
</organism>
<dbReference type="OrthoDB" id="9770099at2"/>
<evidence type="ECO:0000256" key="2">
    <source>
        <dbReference type="ARBA" id="ARBA00022475"/>
    </source>
</evidence>
<keyword evidence="5 7" id="KW-0472">Membrane</keyword>
<dbReference type="Pfam" id="PF02687">
    <property type="entry name" value="FtsX"/>
    <property type="match status" value="2"/>
</dbReference>
<evidence type="ECO:0000259" key="8">
    <source>
        <dbReference type="Pfam" id="PF02687"/>
    </source>
</evidence>
<feature type="domain" description="MacB-like periplasmic core" evidence="9">
    <location>
        <begin position="447"/>
        <end position="660"/>
    </location>
</feature>
<dbReference type="RefSeq" id="WP_129045944.1">
    <property type="nucleotide sequence ID" value="NZ_SDHX01000001.1"/>
</dbReference>
<feature type="transmembrane region" description="Helical" evidence="7">
    <location>
        <begin position="384"/>
        <end position="412"/>
    </location>
</feature>
<evidence type="ECO:0000256" key="4">
    <source>
        <dbReference type="ARBA" id="ARBA00022989"/>
    </source>
</evidence>
<dbReference type="InterPro" id="IPR003838">
    <property type="entry name" value="ABC3_permease_C"/>
</dbReference>
<sequence length="825" mass="88751">MPSNPTSLGRWLDAWRSDLRFSLRSLRRAPGFSLAVGCTLLVCIGPNTAILSALHALVLKPLPFPDPGSLHIISNVADKNAGQVAQGSMPQYRDFKEHADLFAGFAVIQHQNITLDNEEVPIRIPNDWVSADYFDLLGVKPLLGRFFTPEEETPGRDRVLVLSHDFWQSHYQGDPGVIGRVLHAGGLDYTIVGVAPPSLAVLSKPTCFFQPYAPPPHRLRPEARYSRDCILYARLRPGVALSAGLEQLTALERRFRDEQAGPQLRTFLEAGGYRLAATPLGPGEVVGDMKLLWLLQGGALLVLLIGGVNVVNLFLARLNAKRAELAIRVALGAGQLTLLRQVLMESALLTGAATIAGLGFAAGAIQMFNLYLPLISRMAPPVTLPWSVVAAVIAAAALVSVVIGLLPHLLLWRTGLRLGDNRAATTGSGGRTASSLLVVTQVAVATVLLVGAGLMIRSFAKVLAVDPGFDAARIVQGRIALPPRYREKEANLDVQRRIQAALREIPGVENAAQVGGFVLVPNITGVPFVIRDDPRGAGETPPLAYIYFVSPEYFAAMGMRVLEGRGFTEADDLAKEPVVVVDQTFVERYSADRLVLGRELGPGAGERPANYVWPRVVGVVNRANLRGLEQRDSLPFIFLPTNGGQTPGFNVIVRSARPTADILRDIRTKLRAIDPTLPLYATGSLQEGIDSMLLPRRGIMLLLAVFSGFALLLAAIGLYGVLAYDVTQRTREIGIRGALGATRAQIVSLVLNQSLWKTACGLGAGLLGSWFLTRSLQALLFDITASDPLSYLAVSATLLVVAGLASWLPARRAATVDPIIALRAD</sequence>
<evidence type="ECO:0000256" key="3">
    <source>
        <dbReference type="ARBA" id="ARBA00022692"/>
    </source>
</evidence>
<dbReference type="GO" id="GO:0005886">
    <property type="term" value="C:plasma membrane"/>
    <property type="evidence" value="ECO:0007669"/>
    <property type="project" value="UniProtKB-SubCell"/>
</dbReference>
<comment type="similarity">
    <text evidence="6">Belongs to the ABC-4 integral membrane protein family.</text>
</comment>
<feature type="transmembrane region" description="Helical" evidence="7">
    <location>
        <begin position="291"/>
        <end position="313"/>
    </location>
</feature>
<protein>
    <submittedName>
        <fullName evidence="10">ABC transporter permease</fullName>
    </submittedName>
</protein>
<dbReference type="AlphaFoldDB" id="A0A4Q1C708"/>
<dbReference type="PANTHER" id="PTHR30572">
    <property type="entry name" value="MEMBRANE COMPONENT OF TRANSPORTER-RELATED"/>
    <property type="match status" value="1"/>
</dbReference>
<dbReference type="Proteomes" id="UP000290218">
    <property type="component" value="Unassembled WGS sequence"/>
</dbReference>
<evidence type="ECO:0000256" key="1">
    <source>
        <dbReference type="ARBA" id="ARBA00004651"/>
    </source>
</evidence>
<feature type="domain" description="MacB-like periplasmic core" evidence="9">
    <location>
        <begin position="45"/>
        <end position="250"/>
    </location>
</feature>
<comment type="caution">
    <text evidence="10">The sequence shown here is derived from an EMBL/GenBank/DDBJ whole genome shotgun (WGS) entry which is preliminary data.</text>
</comment>